<accession>A0A1X0YHA5</accession>
<dbReference type="Proteomes" id="UP000193040">
    <property type="component" value="Unassembled WGS sequence"/>
</dbReference>
<evidence type="ECO:0000256" key="1">
    <source>
        <dbReference type="SAM" id="SignalP"/>
    </source>
</evidence>
<dbReference type="Pfam" id="PF07883">
    <property type="entry name" value="Cupin_2"/>
    <property type="match status" value="1"/>
</dbReference>
<gene>
    <name evidence="3" type="ORF">B5M45_00245</name>
</gene>
<sequence length="144" mass="15016">MSFLRRISTLAALPLLLLITPSARSSATPGTGVTSRQLSQSSQDGRDFIIRDITIAPGGSTGWHWHDGTLVGAVKDGTLTHYAADCSVDGVYNPGDPVTEPAGSDHVHIGRNLGSTPVVLEIIYIMPPGKPLAEDAANPGCPFG</sequence>
<dbReference type="SUPFAM" id="SSF51182">
    <property type="entry name" value="RmlC-like cupins"/>
    <property type="match status" value="1"/>
</dbReference>
<keyword evidence="4" id="KW-1185">Reference proteome</keyword>
<dbReference type="InterPro" id="IPR014710">
    <property type="entry name" value="RmlC-like_jellyroll"/>
</dbReference>
<name>A0A1X0YHA5_MYCSI</name>
<evidence type="ECO:0000259" key="2">
    <source>
        <dbReference type="Pfam" id="PF07883"/>
    </source>
</evidence>
<dbReference type="AlphaFoldDB" id="A0A1X0YHA5"/>
<dbReference type="Gene3D" id="2.60.120.10">
    <property type="entry name" value="Jelly Rolls"/>
    <property type="match status" value="1"/>
</dbReference>
<proteinExistence type="predicted"/>
<evidence type="ECO:0000313" key="4">
    <source>
        <dbReference type="Proteomes" id="UP000193040"/>
    </source>
</evidence>
<dbReference type="EMBL" id="MZZM01000001">
    <property type="protein sequence ID" value="ORJ64747.1"/>
    <property type="molecule type" value="Genomic_DNA"/>
</dbReference>
<dbReference type="InterPro" id="IPR013096">
    <property type="entry name" value="Cupin_2"/>
</dbReference>
<reference evidence="3 4" key="1">
    <citation type="submission" date="2017-03" db="EMBL/GenBank/DDBJ databases">
        <title>Genomic insights into Mycobacterium simiae human colonization.</title>
        <authorList>
            <person name="Steffani J.L."/>
            <person name="Brunck M.E."/>
            <person name="Cruz E."/>
            <person name="Montiel R."/>
            <person name="Barona F."/>
        </authorList>
    </citation>
    <scope>NUCLEOTIDE SEQUENCE [LARGE SCALE GENOMIC DNA]</scope>
    <source>
        <strain evidence="3 4">MsiGto</strain>
    </source>
</reference>
<dbReference type="STRING" id="1784.VC42_02725"/>
<keyword evidence="1" id="KW-0732">Signal</keyword>
<organism evidence="3 4">
    <name type="scientific">Mycobacterium simiae</name>
    <name type="common">Mycobacterium habana</name>
    <dbReference type="NCBI Taxonomy" id="1784"/>
    <lineage>
        <taxon>Bacteria</taxon>
        <taxon>Bacillati</taxon>
        <taxon>Actinomycetota</taxon>
        <taxon>Actinomycetes</taxon>
        <taxon>Mycobacteriales</taxon>
        <taxon>Mycobacteriaceae</taxon>
        <taxon>Mycobacterium</taxon>
        <taxon>Mycobacterium simiae complex</taxon>
    </lineage>
</organism>
<dbReference type="InterPro" id="IPR011051">
    <property type="entry name" value="RmlC_Cupin_sf"/>
</dbReference>
<evidence type="ECO:0000313" key="3">
    <source>
        <dbReference type="EMBL" id="ORJ64747.1"/>
    </source>
</evidence>
<comment type="caution">
    <text evidence="3">The sequence shown here is derived from an EMBL/GenBank/DDBJ whole genome shotgun (WGS) entry which is preliminary data.</text>
</comment>
<feature type="chain" id="PRO_5013275919" evidence="1">
    <location>
        <begin position="28"/>
        <end position="144"/>
    </location>
</feature>
<feature type="domain" description="Cupin type-2" evidence="2">
    <location>
        <begin position="53"/>
        <end position="120"/>
    </location>
</feature>
<feature type="signal peptide" evidence="1">
    <location>
        <begin position="1"/>
        <end position="27"/>
    </location>
</feature>
<protein>
    <submittedName>
        <fullName evidence="3">Cupin</fullName>
    </submittedName>
</protein>